<dbReference type="InterPro" id="IPR004101">
    <property type="entry name" value="Mur_ligase_C"/>
</dbReference>
<keyword evidence="12" id="KW-1185">Reference proteome</keyword>
<feature type="domain" description="Mur ligase central" evidence="10">
    <location>
        <begin position="113"/>
        <end position="284"/>
    </location>
</feature>
<dbReference type="GO" id="GO:0071555">
    <property type="term" value="P:cell wall organization"/>
    <property type="evidence" value="ECO:0007669"/>
    <property type="project" value="UniProtKB-KW"/>
</dbReference>
<organism evidence="11 12">
    <name type="scientific">Aestuariirhabdus litorea</name>
    <dbReference type="NCBI Taxonomy" id="2528527"/>
    <lineage>
        <taxon>Bacteria</taxon>
        <taxon>Pseudomonadati</taxon>
        <taxon>Pseudomonadota</taxon>
        <taxon>Gammaproteobacteria</taxon>
        <taxon>Oceanospirillales</taxon>
        <taxon>Aestuariirhabdaceae</taxon>
        <taxon>Aestuariirhabdus</taxon>
    </lineage>
</organism>
<keyword evidence="6 7" id="KW-0067">ATP-binding</keyword>
<feature type="domain" description="Mur ligase C-terminal" evidence="9">
    <location>
        <begin position="307"/>
        <end position="422"/>
    </location>
</feature>
<dbReference type="UniPathway" id="UPA00219"/>
<dbReference type="InterPro" id="IPR005762">
    <property type="entry name" value="MurD"/>
</dbReference>
<evidence type="ECO:0000256" key="2">
    <source>
        <dbReference type="ARBA" id="ARBA00004752"/>
    </source>
</evidence>
<comment type="similarity">
    <text evidence="7">Belongs to the MurCDEF family.</text>
</comment>
<comment type="function">
    <text evidence="7 8">Cell wall formation. Catalyzes the addition of glutamate to the nucleotide precursor UDP-N-acetylmuramoyl-L-alanine (UMA).</text>
</comment>
<dbReference type="EC" id="6.3.2.9" evidence="7 8"/>
<comment type="catalytic activity">
    <reaction evidence="7 8">
        <text>UDP-N-acetyl-alpha-D-muramoyl-L-alanine + D-glutamate + ATP = UDP-N-acetyl-alpha-D-muramoyl-L-alanyl-D-glutamate + ADP + phosphate + H(+)</text>
        <dbReference type="Rhea" id="RHEA:16429"/>
        <dbReference type="ChEBI" id="CHEBI:15378"/>
        <dbReference type="ChEBI" id="CHEBI:29986"/>
        <dbReference type="ChEBI" id="CHEBI:30616"/>
        <dbReference type="ChEBI" id="CHEBI:43474"/>
        <dbReference type="ChEBI" id="CHEBI:83898"/>
        <dbReference type="ChEBI" id="CHEBI:83900"/>
        <dbReference type="ChEBI" id="CHEBI:456216"/>
        <dbReference type="EC" id="6.3.2.9"/>
    </reaction>
</comment>
<evidence type="ECO:0000256" key="4">
    <source>
        <dbReference type="ARBA" id="ARBA00022598"/>
    </source>
</evidence>
<dbReference type="SUPFAM" id="SSF53244">
    <property type="entry name" value="MurD-like peptide ligases, peptide-binding domain"/>
    <property type="match status" value="1"/>
</dbReference>
<dbReference type="InterPro" id="IPR036565">
    <property type="entry name" value="Mur-like_cat_sf"/>
</dbReference>
<dbReference type="InterPro" id="IPR036615">
    <property type="entry name" value="Mur_ligase_C_dom_sf"/>
</dbReference>
<accession>A0A3P3VUP3</accession>
<keyword evidence="3 7" id="KW-0963">Cytoplasm</keyword>
<gene>
    <name evidence="7" type="primary">murD</name>
    <name evidence="11" type="ORF">D0544_09895</name>
</gene>
<dbReference type="Pfam" id="PF08245">
    <property type="entry name" value="Mur_ligase_M"/>
    <property type="match status" value="1"/>
</dbReference>
<name>A0A3P3VUP3_9GAMM</name>
<dbReference type="GO" id="GO:0051301">
    <property type="term" value="P:cell division"/>
    <property type="evidence" value="ECO:0007669"/>
    <property type="project" value="UniProtKB-KW"/>
</dbReference>
<dbReference type="Gene3D" id="3.40.1190.10">
    <property type="entry name" value="Mur-like, catalytic domain"/>
    <property type="match status" value="1"/>
</dbReference>
<evidence type="ECO:0000313" key="12">
    <source>
        <dbReference type="Proteomes" id="UP000280792"/>
    </source>
</evidence>
<dbReference type="Gene3D" id="3.40.50.720">
    <property type="entry name" value="NAD(P)-binding Rossmann-like Domain"/>
    <property type="match status" value="1"/>
</dbReference>
<keyword evidence="7 8" id="KW-0132">Cell division</keyword>
<sequence length="448" mass="47631">MLISTDTKRVIVGLGKTGIACARYFSDMGLGFRVADSRPTPPQLDAFREQFPEVSVSAGPFQPGQFDDATLLVVSPGVSLREPALASAIERGVEVVGDIELFCRAVTKPLVAITGSNAKSTVTTLVGEMLQACGLKVAVGGNIGTPVLDLLHSDADIFVLELSSFQLETTDKVGAEVATVLNVSEDHMDRYEGLADYHRAKHRIFRGCRSAVINRDDPLSSPLVGSAVRIGSFGLGSPDLGQFGIREENGQQWLAQGSNLLLPVTELKIFGRHNQANALAALAIVNNLHLPLEPALDVLREFSGLPHRCQWVAESAGVLFINDSKATNVGAAVAAIEGIGQTLKGRIVLIAGGDGKGADFSGLLPSVQNYVKASLLIGRDAPAVEASLRGQVTERCEDLRHAVVRAWEIAEAGDAVLLAPACASFDMFSGFEDRGDQFVRWVQEVAHG</sequence>
<dbReference type="AlphaFoldDB" id="A0A3P3VUP3"/>
<dbReference type="Pfam" id="PF21799">
    <property type="entry name" value="MurD-like_N"/>
    <property type="match status" value="1"/>
</dbReference>
<keyword evidence="5 7" id="KW-0547">Nucleotide-binding</keyword>
<evidence type="ECO:0000256" key="6">
    <source>
        <dbReference type="ARBA" id="ARBA00022840"/>
    </source>
</evidence>
<evidence type="ECO:0000259" key="9">
    <source>
        <dbReference type="Pfam" id="PF02875"/>
    </source>
</evidence>
<dbReference type="GO" id="GO:0009252">
    <property type="term" value="P:peptidoglycan biosynthetic process"/>
    <property type="evidence" value="ECO:0007669"/>
    <property type="project" value="UniProtKB-UniRule"/>
</dbReference>
<evidence type="ECO:0000259" key="10">
    <source>
        <dbReference type="Pfam" id="PF08245"/>
    </source>
</evidence>
<dbReference type="SUPFAM" id="SSF53623">
    <property type="entry name" value="MurD-like peptide ligases, catalytic domain"/>
    <property type="match status" value="1"/>
</dbReference>
<keyword evidence="7 8" id="KW-0133">Cell shape</keyword>
<dbReference type="InterPro" id="IPR013221">
    <property type="entry name" value="Mur_ligase_cen"/>
</dbReference>
<dbReference type="GO" id="GO:0005524">
    <property type="term" value="F:ATP binding"/>
    <property type="evidence" value="ECO:0007669"/>
    <property type="project" value="UniProtKB-UniRule"/>
</dbReference>
<dbReference type="Gene3D" id="3.90.190.20">
    <property type="entry name" value="Mur ligase, C-terminal domain"/>
    <property type="match status" value="1"/>
</dbReference>
<protein>
    <recommendedName>
        <fullName evidence="7 8">UDP-N-acetylmuramoylalanine--D-glutamate ligase</fullName>
        <ecNumber evidence="7 8">6.3.2.9</ecNumber>
    </recommendedName>
    <alternativeName>
        <fullName evidence="7">D-glutamic acid-adding enzyme</fullName>
    </alternativeName>
    <alternativeName>
        <fullName evidence="7">UDP-N-acetylmuramoyl-L-alanyl-D-glutamate synthetase</fullName>
    </alternativeName>
</protein>
<evidence type="ECO:0000256" key="3">
    <source>
        <dbReference type="ARBA" id="ARBA00022490"/>
    </source>
</evidence>
<dbReference type="Proteomes" id="UP000280792">
    <property type="component" value="Unassembled WGS sequence"/>
</dbReference>
<reference evidence="11 12" key="2">
    <citation type="submission" date="2018-12" db="EMBL/GenBank/DDBJ databases">
        <title>Simiduia agarivorans gen. nov., sp. nov., a marine, agarolytic bacterium isolated from shallow coastal water from Keelung, Taiwan.</title>
        <authorList>
            <person name="Shieh W.Y."/>
        </authorList>
    </citation>
    <scope>NUCLEOTIDE SEQUENCE [LARGE SCALE GENOMIC DNA]</scope>
    <source>
        <strain evidence="11 12">GTF-13</strain>
    </source>
</reference>
<reference evidence="11 12" key="1">
    <citation type="submission" date="2018-08" db="EMBL/GenBank/DDBJ databases">
        <authorList>
            <person name="Khan S.A."/>
        </authorList>
    </citation>
    <scope>NUCLEOTIDE SEQUENCE [LARGE SCALE GENOMIC DNA]</scope>
    <source>
        <strain evidence="11 12">GTF-13</strain>
    </source>
</reference>
<keyword evidence="7 8" id="KW-0961">Cell wall biogenesis/degradation</keyword>
<dbReference type="SUPFAM" id="SSF51984">
    <property type="entry name" value="MurCD N-terminal domain"/>
    <property type="match status" value="1"/>
</dbReference>
<keyword evidence="4 7" id="KW-0436">Ligase</keyword>
<dbReference type="GO" id="GO:0005737">
    <property type="term" value="C:cytoplasm"/>
    <property type="evidence" value="ECO:0007669"/>
    <property type="project" value="UniProtKB-SubCell"/>
</dbReference>
<evidence type="ECO:0000256" key="7">
    <source>
        <dbReference type="HAMAP-Rule" id="MF_00639"/>
    </source>
</evidence>
<evidence type="ECO:0000256" key="8">
    <source>
        <dbReference type="RuleBase" id="RU003664"/>
    </source>
</evidence>
<dbReference type="Pfam" id="PF02875">
    <property type="entry name" value="Mur_ligase_C"/>
    <property type="match status" value="1"/>
</dbReference>
<comment type="pathway">
    <text evidence="2 7 8">Cell wall biogenesis; peptidoglycan biosynthesis.</text>
</comment>
<dbReference type="PANTHER" id="PTHR43692:SF1">
    <property type="entry name" value="UDP-N-ACETYLMURAMOYLALANINE--D-GLUTAMATE LIGASE"/>
    <property type="match status" value="1"/>
</dbReference>
<comment type="caution">
    <text evidence="11">The sequence shown here is derived from an EMBL/GenBank/DDBJ whole genome shotgun (WGS) entry which is preliminary data.</text>
</comment>
<dbReference type="GO" id="GO:0008764">
    <property type="term" value="F:UDP-N-acetylmuramoylalanine-D-glutamate ligase activity"/>
    <property type="evidence" value="ECO:0007669"/>
    <property type="project" value="UniProtKB-UniRule"/>
</dbReference>
<dbReference type="EMBL" id="QWEZ01000001">
    <property type="protein sequence ID" value="RRJ85346.1"/>
    <property type="molecule type" value="Genomic_DNA"/>
</dbReference>
<evidence type="ECO:0000256" key="1">
    <source>
        <dbReference type="ARBA" id="ARBA00004496"/>
    </source>
</evidence>
<proteinExistence type="inferred from homology"/>
<dbReference type="HAMAP" id="MF_00639">
    <property type="entry name" value="MurD"/>
    <property type="match status" value="1"/>
</dbReference>
<comment type="subcellular location">
    <subcellularLocation>
        <location evidence="1 7 8">Cytoplasm</location>
    </subcellularLocation>
</comment>
<keyword evidence="7 8" id="KW-0573">Peptidoglycan synthesis</keyword>
<dbReference type="PANTHER" id="PTHR43692">
    <property type="entry name" value="UDP-N-ACETYLMURAMOYLALANINE--D-GLUTAMATE LIGASE"/>
    <property type="match status" value="1"/>
</dbReference>
<evidence type="ECO:0000256" key="5">
    <source>
        <dbReference type="ARBA" id="ARBA00022741"/>
    </source>
</evidence>
<dbReference type="NCBIfam" id="TIGR01087">
    <property type="entry name" value="murD"/>
    <property type="match status" value="1"/>
</dbReference>
<dbReference type="GO" id="GO:0008360">
    <property type="term" value="P:regulation of cell shape"/>
    <property type="evidence" value="ECO:0007669"/>
    <property type="project" value="UniProtKB-KW"/>
</dbReference>
<feature type="binding site" evidence="7">
    <location>
        <begin position="115"/>
        <end position="121"/>
    </location>
    <ligand>
        <name>ATP</name>
        <dbReference type="ChEBI" id="CHEBI:30616"/>
    </ligand>
</feature>
<evidence type="ECO:0000313" key="11">
    <source>
        <dbReference type="EMBL" id="RRJ85346.1"/>
    </source>
</evidence>
<keyword evidence="7 8" id="KW-0131">Cell cycle</keyword>